<dbReference type="EMBL" id="BPLQ01001708">
    <property type="protein sequence ID" value="GIX84181.1"/>
    <property type="molecule type" value="Genomic_DNA"/>
</dbReference>
<gene>
    <name evidence="1" type="ORF">CDAR_368931</name>
</gene>
<dbReference type="AlphaFoldDB" id="A0AAV4NHD0"/>
<protein>
    <submittedName>
        <fullName evidence="1">Uncharacterized protein</fullName>
    </submittedName>
</protein>
<accession>A0AAV4NHD0</accession>
<organism evidence="1 2">
    <name type="scientific">Caerostris darwini</name>
    <dbReference type="NCBI Taxonomy" id="1538125"/>
    <lineage>
        <taxon>Eukaryota</taxon>
        <taxon>Metazoa</taxon>
        <taxon>Ecdysozoa</taxon>
        <taxon>Arthropoda</taxon>
        <taxon>Chelicerata</taxon>
        <taxon>Arachnida</taxon>
        <taxon>Araneae</taxon>
        <taxon>Araneomorphae</taxon>
        <taxon>Entelegynae</taxon>
        <taxon>Araneoidea</taxon>
        <taxon>Araneidae</taxon>
        <taxon>Caerostris</taxon>
    </lineage>
</organism>
<evidence type="ECO:0000313" key="2">
    <source>
        <dbReference type="Proteomes" id="UP001054837"/>
    </source>
</evidence>
<reference evidence="1 2" key="1">
    <citation type="submission" date="2021-06" db="EMBL/GenBank/DDBJ databases">
        <title>Caerostris darwini draft genome.</title>
        <authorList>
            <person name="Kono N."/>
            <person name="Arakawa K."/>
        </authorList>
    </citation>
    <scope>NUCLEOTIDE SEQUENCE [LARGE SCALE GENOMIC DNA]</scope>
</reference>
<name>A0AAV4NHD0_9ARAC</name>
<proteinExistence type="predicted"/>
<sequence>MYRIYFIPRERIEEWERGENIPYKSKVRRPRDNVGVTASIKGWTRRSSHEVSDGTIDPCIVCLDAPVDDLPVRFCVVGGF</sequence>
<keyword evidence="2" id="KW-1185">Reference proteome</keyword>
<dbReference type="Proteomes" id="UP001054837">
    <property type="component" value="Unassembled WGS sequence"/>
</dbReference>
<evidence type="ECO:0000313" key="1">
    <source>
        <dbReference type="EMBL" id="GIX84181.1"/>
    </source>
</evidence>
<comment type="caution">
    <text evidence="1">The sequence shown here is derived from an EMBL/GenBank/DDBJ whole genome shotgun (WGS) entry which is preliminary data.</text>
</comment>